<dbReference type="AlphaFoldDB" id="A0A1M4WX68"/>
<dbReference type="InterPro" id="IPR036812">
    <property type="entry name" value="NAD(P)_OxRdtase_dom_sf"/>
</dbReference>
<keyword evidence="6" id="KW-1185">Reference proteome</keyword>
<dbReference type="CDD" id="cd19096">
    <property type="entry name" value="AKR_Fe-S_oxidoreductase"/>
    <property type="match status" value="1"/>
</dbReference>
<proteinExistence type="predicted"/>
<evidence type="ECO:0000313" key="5">
    <source>
        <dbReference type="EMBL" id="SHE85844.1"/>
    </source>
</evidence>
<dbReference type="InterPro" id="IPR023210">
    <property type="entry name" value="NADP_OxRdtase_dom"/>
</dbReference>
<dbReference type="InterPro" id="IPR053135">
    <property type="entry name" value="AKR2_Oxidoreductase"/>
</dbReference>
<dbReference type="RefSeq" id="WP_073349408.1">
    <property type="nucleotide sequence ID" value="NZ_FQVD01000007.1"/>
</dbReference>
<dbReference type="GO" id="GO:0051536">
    <property type="term" value="F:iron-sulfur cluster binding"/>
    <property type="evidence" value="ECO:0007669"/>
    <property type="project" value="UniProtKB-KW"/>
</dbReference>
<dbReference type="OrthoDB" id="9773828at2"/>
<dbReference type="InterPro" id="IPR017900">
    <property type="entry name" value="4Fe4S_Fe_S_CS"/>
</dbReference>
<organism evidence="5 6">
    <name type="scientific">Bacteroides faecichinchillae</name>
    <dbReference type="NCBI Taxonomy" id="871325"/>
    <lineage>
        <taxon>Bacteria</taxon>
        <taxon>Pseudomonadati</taxon>
        <taxon>Bacteroidota</taxon>
        <taxon>Bacteroidia</taxon>
        <taxon>Bacteroidales</taxon>
        <taxon>Bacteroidaceae</taxon>
        <taxon>Bacteroides</taxon>
    </lineage>
</organism>
<accession>A0A1M4WX68</accession>
<sequence length="468" mass="53049">MEEKNKKEMNRRDFIKIVGISAATSTGLLYGCSSNNNNSASSVVSAEKGIPTDKMTYRITPSTGDRVSLLGYGCMRWPLKPAPDGKGELIDQDAVNELVDYAIAHGVNYFDTSPAYVQGFSEKATGIALSRHPRDKYYIATKLSNFDPSTWSREASLKMYHKSFTDLQVDYIDYMLLHGIGMGGMDALRGRYLDNGMLDFLIKEREAGRIRNLGFSYHGDIEVYDYLLSLHNEIKWDFVQIQLNYVDWKHAKEVNARNTDAEYLYQELEKRDIPAVIMEPLLGGRLSKLNDHLVARLKQRSPETSVASWAFRYAGSPEKVLTVLSGMTYMEHLQDNLRTYSPLQPLTDEEKDFLEETALLMLNYPTIPCNDCKYCMPCPYGLDIPGVLLHYNRCVNEGNVPSSGQDKNYAKARRAFLIGYDRSVPKLRQASHCIGCNQCVSHCPQNIDIPGELYRIDQFVEQLKQGTL</sequence>
<dbReference type="GO" id="GO:0046872">
    <property type="term" value="F:metal ion binding"/>
    <property type="evidence" value="ECO:0007669"/>
    <property type="project" value="UniProtKB-KW"/>
</dbReference>
<name>A0A1M4WX68_9BACE</name>
<dbReference type="PANTHER" id="PTHR43312:SF2">
    <property type="entry name" value="OXIDOREDUCTASE"/>
    <property type="match status" value="1"/>
</dbReference>
<evidence type="ECO:0000313" key="6">
    <source>
        <dbReference type="Proteomes" id="UP000184436"/>
    </source>
</evidence>
<dbReference type="SUPFAM" id="SSF51430">
    <property type="entry name" value="NAD(P)-linked oxidoreductase"/>
    <property type="match status" value="1"/>
</dbReference>
<dbReference type="SUPFAM" id="SSF46548">
    <property type="entry name" value="alpha-helical ferredoxin"/>
    <property type="match status" value="1"/>
</dbReference>
<reference evidence="5 6" key="1">
    <citation type="submission" date="2016-11" db="EMBL/GenBank/DDBJ databases">
        <authorList>
            <person name="Jaros S."/>
            <person name="Januszkiewicz K."/>
            <person name="Wedrychowicz H."/>
        </authorList>
    </citation>
    <scope>NUCLEOTIDE SEQUENCE [LARGE SCALE GENOMIC DNA]</scope>
    <source>
        <strain evidence="5 6">DSM 26883</strain>
    </source>
</reference>
<dbReference type="PANTHER" id="PTHR43312">
    <property type="entry name" value="D-THREO-ALDOSE 1-DEHYDROGENASE"/>
    <property type="match status" value="1"/>
</dbReference>
<keyword evidence="3" id="KW-0411">Iron-sulfur</keyword>
<evidence type="ECO:0000256" key="3">
    <source>
        <dbReference type="ARBA" id="ARBA00023014"/>
    </source>
</evidence>
<evidence type="ECO:0000259" key="4">
    <source>
        <dbReference type="PROSITE" id="PS51379"/>
    </source>
</evidence>
<evidence type="ECO:0000256" key="1">
    <source>
        <dbReference type="ARBA" id="ARBA00022723"/>
    </source>
</evidence>
<keyword evidence="1" id="KW-0479">Metal-binding</keyword>
<dbReference type="Gene3D" id="3.20.20.100">
    <property type="entry name" value="NADP-dependent oxidoreductase domain"/>
    <property type="match status" value="1"/>
</dbReference>
<dbReference type="PROSITE" id="PS51257">
    <property type="entry name" value="PROKAR_LIPOPROTEIN"/>
    <property type="match status" value="1"/>
</dbReference>
<protein>
    <recommendedName>
        <fullName evidence="4">4Fe-4S ferredoxin-type domain-containing protein</fullName>
    </recommendedName>
</protein>
<gene>
    <name evidence="5" type="ORF">SAMN05444349_10771</name>
</gene>
<dbReference type="EMBL" id="FQVD01000007">
    <property type="protein sequence ID" value="SHE85844.1"/>
    <property type="molecule type" value="Genomic_DNA"/>
</dbReference>
<dbReference type="Pfam" id="PF13187">
    <property type="entry name" value="Fer4_9"/>
    <property type="match status" value="1"/>
</dbReference>
<dbReference type="Pfam" id="PF00248">
    <property type="entry name" value="Aldo_ket_red"/>
    <property type="match status" value="1"/>
</dbReference>
<feature type="domain" description="4Fe-4S ferredoxin-type" evidence="4">
    <location>
        <begin position="423"/>
        <end position="452"/>
    </location>
</feature>
<dbReference type="InterPro" id="IPR017896">
    <property type="entry name" value="4Fe4S_Fe-S-bd"/>
</dbReference>
<dbReference type="PROSITE" id="PS51379">
    <property type="entry name" value="4FE4S_FER_2"/>
    <property type="match status" value="1"/>
</dbReference>
<dbReference type="Proteomes" id="UP000184436">
    <property type="component" value="Unassembled WGS sequence"/>
</dbReference>
<dbReference type="PROSITE" id="PS00198">
    <property type="entry name" value="4FE4S_FER_1"/>
    <property type="match status" value="1"/>
</dbReference>
<dbReference type="STRING" id="871325.SAMN05444349_10771"/>
<keyword evidence="2" id="KW-0408">Iron</keyword>
<evidence type="ECO:0000256" key="2">
    <source>
        <dbReference type="ARBA" id="ARBA00023004"/>
    </source>
</evidence>